<evidence type="ECO:0000313" key="2">
    <source>
        <dbReference type="EMBL" id="HGS20991.1"/>
    </source>
</evidence>
<feature type="domain" description="VOC" evidence="1">
    <location>
        <begin position="3"/>
        <end position="117"/>
    </location>
</feature>
<protein>
    <submittedName>
        <fullName evidence="2">VOC family protein</fullName>
    </submittedName>
</protein>
<dbReference type="EMBL" id="DSYK01000200">
    <property type="protein sequence ID" value="HGS20991.1"/>
    <property type="molecule type" value="Genomic_DNA"/>
</dbReference>
<dbReference type="PANTHER" id="PTHR33993">
    <property type="entry name" value="GLYOXALASE-RELATED"/>
    <property type="match status" value="1"/>
</dbReference>
<reference evidence="2" key="1">
    <citation type="journal article" date="2020" name="mSystems">
        <title>Genome- and Community-Level Interaction Insights into Carbon Utilization and Element Cycling Functions of Hydrothermarchaeota in Hydrothermal Sediment.</title>
        <authorList>
            <person name="Zhou Z."/>
            <person name="Liu Y."/>
            <person name="Xu W."/>
            <person name="Pan J."/>
            <person name="Luo Z.H."/>
            <person name="Li M."/>
        </authorList>
    </citation>
    <scope>NUCLEOTIDE SEQUENCE [LARGE SCALE GENOMIC DNA]</scope>
    <source>
        <strain evidence="2">SpSt-573</strain>
    </source>
</reference>
<sequence>MSRVVHFELPTSNVQVSKKFFEEVFGWKIERWNGPVEYWTVATGDPAEPGINGGLGGAANEFHGTVNTVEVASLDETIEKVLAGGGQVVMPKDEIPGVGWLAYIREPGGAVLGVIQNIPGATM</sequence>
<dbReference type="Pfam" id="PF22677">
    <property type="entry name" value="Ble-like_N"/>
    <property type="match status" value="1"/>
</dbReference>
<organism evidence="2">
    <name type="scientific">Anaerolinea thermolimosa</name>
    <dbReference type="NCBI Taxonomy" id="229919"/>
    <lineage>
        <taxon>Bacteria</taxon>
        <taxon>Bacillati</taxon>
        <taxon>Chloroflexota</taxon>
        <taxon>Anaerolineae</taxon>
        <taxon>Anaerolineales</taxon>
        <taxon>Anaerolineaceae</taxon>
        <taxon>Anaerolinea</taxon>
    </lineage>
</organism>
<dbReference type="InterPro" id="IPR053863">
    <property type="entry name" value="Glyoxy/Ble-like_N"/>
</dbReference>
<gene>
    <name evidence="2" type="ORF">ENT37_03870</name>
</gene>
<evidence type="ECO:0000259" key="1">
    <source>
        <dbReference type="PROSITE" id="PS51819"/>
    </source>
</evidence>
<comment type="caution">
    <text evidence="2">The sequence shown here is derived from an EMBL/GenBank/DDBJ whole genome shotgun (WGS) entry which is preliminary data.</text>
</comment>
<dbReference type="AlphaFoldDB" id="A0A7C4KIS5"/>
<dbReference type="PROSITE" id="PS51819">
    <property type="entry name" value="VOC"/>
    <property type="match status" value="1"/>
</dbReference>
<proteinExistence type="predicted"/>
<dbReference type="CDD" id="cd07247">
    <property type="entry name" value="SgaA_N_like"/>
    <property type="match status" value="1"/>
</dbReference>
<accession>A0A7C4KIS5</accession>
<dbReference type="PANTHER" id="PTHR33993:SF2">
    <property type="entry name" value="VOC DOMAIN-CONTAINING PROTEIN"/>
    <property type="match status" value="1"/>
</dbReference>
<dbReference type="InterPro" id="IPR052164">
    <property type="entry name" value="Anthracycline_SecMetBiosynth"/>
</dbReference>
<dbReference type="InterPro" id="IPR029068">
    <property type="entry name" value="Glyas_Bleomycin-R_OHBP_Dase"/>
</dbReference>
<dbReference type="Gene3D" id="3.10.180.10">
    <property type="entry name" value="2,3-Dihydroxybiphenyl 1,2-Dioxygenase, domain 1"/>
    <property type="match status" value="1"/>
</dbReference>
<dbReference type="InterPro" id="IPR037523">
    <property type="entry name" value="VOC_core"/>
</dbReference>
<name>A0A7C4KIS5_9CHLR</name>
<dbReference type="SUPFAM" id="SSF54593">
    <property type="entry name" value="Glyoxalase/Bleomycin resistance protein/Dihydroxybiphenyl dioxygenase"/>
    <property type="match status" value="1"/>
</dbReference>